<dbReference type="InterPro" id="IPR016187">
    <property type="entry name" value="CTDL_fold"/>
</dbReference>
<dbReference type="Ensembl" id="ENSXMAT00000042179.1">
    <property type="protein sequence ID" value="ENSXMAP00000024704.1"/>
    <property type="gene ID" value="ENSXMAG00000024314.1"/>
</dbReference>
<dbReference type="InterPro" id="IPR016186">
    <property type="entry name" value="C-type_lectin-like/link_sf"/>
</dbReference>
<evidence type="ECO:0000259" key="2">
    <source>
        <dbReference type="PROSITE" id="PS50041"/>
    </source>
</evidence>
<reference evidence="3" key="3">
    <citation type="submission" date="2025-08" db="UniProtKB">
        <authorList>
            <consortium name="Ensembl"/>
        </authorList>
    </citation>
    <scope>IDENTIFICATION</scope>
    <source>
        <strain evidence="3">JP 163 A</strain>
    </source>
</reference>
<keyword evidence="1" id="KW-0472">Membrane</keyword>
<keyword evidence="4" id="KW-1185">Reference proteome</keyword>
<feature type="domain" description="C-type lectin" evidence="2">
    <location>
        <begin position="45"/>
        <end position="160"/>
    </location>
</feature>
<evidence type="ECO:0000313" key="4">
    <source>
        <dbReference type="Proteomes" id="UP000002852"/>
    </source>
</evidence>
<keyword evidence="1" id="KW-0812">Transmembrane</keyword>
<proteinExistence type="predicted"/>
<reference evidence="4" key="1">
    <citation type="submission" date="2012-01" db="EMBL/GenBank/DDBJ databases">
        <authorList>
            <person name="Walter R."/>
            <person name="Schartl M."/>
            <person name="Warren W."/>
        </authorList>
    </citation>
    <scope>NUCLEOTIDE SEQUENCE [LARGE SCALE GENOMIC DNA]</scope>
    <source>
        <strain evidence="4">JP 163 A</strain>
    </source>
</reference>
<dbReference type="FunCoup" id="A0A3B5Q349">
    <property type="interactions" value="16"/>
</dbReference>
<dbReference type="SUPFAM" id="SSF56436">
    <property type="entry name" value="C-type lectin-like"/>
    <property type="match status" value="1"/>
</dbReference>
<keyword evidence="1" id="KW-1133">Transmembrane helix</keyword>
<reference evidence="4" key="2">
    <citation type="journal article" date="2013" name="Nat. Genet.">
        <title>The genome of the platyfish, Xiphophorus maculatus, provides insights into evolutionary adaptation and several complex traits.</title>
        <authorList>
            <person name="Schartl M."/>
            <person name="Walter R.B."/>
            <person name="Shen Y."/>
            <person name="Garcia T."/>
            <person name="Catchen J."/>
            <person name="Amores A."/>
            <person name="Braasch I."/>
            <person name="Chalopin D."/>
            <person name="Volff J.N."/>
            <person name="Lesch K.P."/>
            <person name="Bisazza A."/>
            <person name="Minx P."/>
            <person name="Hillier L."/>
            <person name="Wilson R.K."/>
            <person name="Fuerstenberg S."/>
            <person name="Boore J."/>
            <person name="Searle S."/>
            <person name="Postlethwait J.H."/>
            <person name="Warren W.C."/>
        </authorList>
    </citation>
    <scope>NUCLEOTIDE SEQUENCE [LARGE SCALE GENOMIC DNA]</scope>
    <source>
        <strain evidence="4">JP 163 A</strain>
    </source>
</reference>
<dbReference type="InterPro" id="IPR001304">
    <property type="entry name" value="C-type_lectin-like"/>
</dbReference>
<sequence length="168" mass="18869">GENPSRTSKLPAERVVLLVLVGLLAAALIIIFRLCLCKNQITFQNGGKCYYFYTVRSAWTESRRFCQNLGSDLVKIDSREEQDRFWIGLTDSEVEGRFLWVDGSPLDQSLSFWGWRQPDNWSRASLKAGNCVRMGKRGGSGDPTSWFDRSCSDPQKSICEAAGTQSCV</sequence>
<dbReference type="InterPro" id="IPR050111">
    <property type="entry name" value="C-type_lectin/snaclec_domain"/>
</dbReference>
<dbReference type="Gene3D" id="3.10.100.10">
    <property type="entry name" value="Mannose-Binding Protein A, subunit A"/>
    <property type="match status" value="1"/>
</dbReference>
<dbReference type="InParanoid" id="A0A3B5Q349"/>
<evidence type="ECO:0000313" key="3">
    <source>
        <dbReference type="Ensembl" id="ENSXMAP00000024704.1"/>
    </source>
</evidence>
<dbReference type="PROSITE" id="PS50041">
    <property type="entry name" value="C_TYPE_LECTIN_2"/>
    <property type="match status" value="1"/>
</dbReference>
<dbReference type="Pfam" id="PF00059">
    <property type="entry name" value="Lectin_C"/>
    <property type="match status" value="1"/>
</dbReference>
<accession>A0A3B5Q349</accession>
<dbReference type="GeneTree" id="ENSGT01030000234575"/>
<evidence type="ECO:0000256" key="1">
    <source>
        <dbReference type="SAM" id="Phobius"/>
    </source>
</evidence>
<reference evidence="3" key="4">
    <citation type="submission" date="2025-09" db="UniProtKB">
        <authorList>
            <consortium name="Ensembl"/>
        </authorList>
    </citation>
    <scope>IDENTIFICATION</scope>
    <source>
        <strain evidence="3">JP 163 A</strain>
    </source>
</reference>
<dbReference type="SMART" id="SM00034">
    <property type="entry name" value="CLECT"/>
    <property type="match status" value="1"/>
</dbReference>
<protein>
    <recommendedName>
        <fullName evidence="2">C-type lectin domain-containing protein</fullName>
    </recommendedName>
</protein>
<dbReference type="AlphaFoldDB" id="A0A3B5Q349"/>
<dbReference type="OMA" id="QSSWKQS"/>
<name>A0A3B5Q349_XIPMA</name>
<dbReference type="Proteomes" id="UP000002852">
    <property type="component" value="Unassembled WGS sequence"/>
</dbReference>
<feature type="transmembrane region" description="Helical" evidence="1">
    <location>
        <begin position="15"/>
        <end position="36"/>
    </location>
</feature>
<dbReference type="PANTHER" id="PTHR22803">
    <property type="entry name" value="MANNOSE, PHOSPHOLIPASE, LECTIN RECEPTOR RELATED"/>
    <property type="match status" value="1"/>
</dbReference>
<organism evidence="3 4">
    <name type="scientific">Xiphophorus maculatus</name>
    <name type="common">Southern platyfish</name>
    <name type="synonym">Platypoecilus maculatus</name>
    <dbReference type="NCBI Taxonomy" id="8083"/>
    <lineage>
        <taxon>Eukaryota</taxon>
        <taxon>Metazoa</taxon>
        <taxon>Chordata</taxon>
        <taxon>Craniata</taxon>
        <taxon>Vertebrata</taxon>
        <taxon>Euteleostomi</taxon>
        <taxon>Actinopterygii</taxon>
        <taxon>Neopterygii</taxon>
        <taxon>Teleostei</taxon>
        <taxon>Neoteleostei</taxon>
        <taxon>Acanthomorphata</taxon>
        <taxon>Ovalentaria</taxon>
        <taxon>Atherinomorphae</taxon>
        <taxon>Cyprinodontiformes</taxon>
        <taxon>Poeciliidae</taxon>
        <taxon>Poeciliinae</taxon>
        <taxon>Xiphophorus</taxon>
    </lineage>
</organism>